<dbReference type="AlphaFoldDB" id="A0A2I0CL85"/>
<feature type="region of interest" description="Disordered" evidence="1">
    <location>
        <begin position="18"/>
        <end position="45"/>
    </location>
</feature>
<proteinExistence type="predicted"/>
<evidence type="ECO:0000313" key="3">
    <source>
        <dbReference type="Proteomes" id="UP000242861"/>
    </source>
</evidence>
<dbReference type="Proteomes" id="UP000242861">
    <property type="component" value="Unassembled WGS sequence"/>
</dbReference>
<gene>
    <name evidence="2" type="ORF">CW360_16690</name>
</gene>
<sequence length="93" mass="10053">MKASHVALAIYIALSGLPGASADDQRPSFSGDNLRIDEDGPEQDELYDEDDQLYDEADDYEGKRSINPVLVDGVCFQEAKAEAGEQFHGSSAS</sequence>
<name>A0A2I0CL85_9PSED</name>
<evidence type="ECO:0000313" key="2">
    <source>
        <dbReference type="EMBL" id="PKF69892.1"/>
    </source>
</evidence>
<accession>A0A2I0CL85</accession>
<dbReference type="EMBL" id="PIYS01000034">
    <property type="protein sequence ID" value="PKF69892.1"/>
    <property type="molecule type" value="Genomic_DNA"/>
</dbReference>
<protein>
    <submittedName>
        <fullName evidence="2">Uncharacterized protein</fullName>
    </submittedName>
</protein>
<comment type="caution">
    <text evidence="2">The sequence shown here is derived from an EMBL/GenBank/DDBJ whole genome shotgun (WGS) entry which is preliminary data.</text>
</comment>
<reference evidence="3" key="1">
    <citation type="submission" date="2017-12" db="EMBL/GenBank/DDBJ databases">
        <authorList>
            <person name="Yu X.-Y."/>
        </authorList>
    </citation>
    <scope>NUCLEOTIDE SEQUENCE [LARGE SCALE GENOMIC DNA]</scope>
    <source>
        <strain evidence="3">ZYSR67-Z</strain>
    </source>
</reference>
<organism evidence="2 3">
    <name type="scientific">Pseudomonas fluvialis</name>
    <dbReference type="NCBI Taxonomy" id="1793966"/>
    <lineage>
        <taxon>Bacteria</taxon>
        <taxon>Pseudomonadati</taxon>
        <taxon>Pseudomonadota</taxon>
        <taxon>Gammaproteobacteria</taxon>
        <taxon>Pseudomonadales</taxon>
        <taxon>Pseudomonadaceae</taxon>
        <taxon>Pseudomonas</taxon>
    </lineage>
</organism>
<evidence type="ECO:0000256" key="1">
    <source>
        <dbReference type="SAM" id="MobiDB-lite"/>
    </source>
</evidence>